<feature type="transmembrane region" description="Helical" evidence="1">
    <location>
        <begin position="66"/>
        <end position="88"/>
    </location>
</feature>
<keyword evidence="1" id="KW-1133">Transmembrane helix</keyword>
<organism evidence="2">
    <name type="scientific">marine sediment metagenome</name>
    <dbReference type="NCBI Taxonomy" id="412755"/>
    <lineage>
        <taxon>unclassified sequences</taxon>
        <taxon>metagenomes</taxon>
        <taxon>ecological metagenomes</taxon>
    </lineage>
</organism>
<evidence type="ECO:0000313" key="2">
    <source>
        <dbReference type="EMBL" id="KKN08812.1"/>
    </source>
</evidence>
<gene>
    <name evidence="2" type="ORF">LCGC14_1052810</name>
</gene>
<comment type="caution">
    <text evidence="2">The sequence shown here is derived from an EMBL/GenBank/DDBJ whole genome shotgun (WGS) entry which is preliminary data.</text>
</comment>
<reference evidence="2" key="1">
    <citation type="journal article" date="2015" name="Nature">
        <title>Complex archaea that bridge the gap between prokaryotes and eukaryotes.</title>
        <authorList>
            <person name="Spang A."/>
            <person name="Saw J.H."/>
            <person name="Jorgensen S.L."/>
            <person name="Zaremba-Niedzwiedzka K."/>
            <person name="Martijn J."/>
            <person name="Lind A.E."/>
            <person name="van Eijk R."/>
            <person name="Schleper C."/>
            <person name="Guy L."/>
            <person name="Ettema T.J."/>
        </authorList>
    </citation>
    <scope>NUCLEOTIDE SEQUENCE</scope>
</reference>
<evidence type="ECO:0000256" key="1">
    <source>
        <dbReference type="SAM" id="Phobius"/>
    </source>
</evidence>
<sequence>MSDLELGCWFDMGDAVCLLPDDHDGAHEPTPDDEIFVELVETTNEPAPLRPDVTPVTPPPIRLAPALLSVVLSIPWFIGLWQIVRWVFS</sequence>
<accession>A0A0F9NA74</accession>
<dbReference type="EMBL" id="LAZR01004414">
    <property type="protein sequence ID" value="KKN08812.1"/>
    <property type="molecule type" value="Genomic_DNA"/>
</dbReference>
<keyword evidence="1" id="KW-0472">Membrane</keyword>
<dbReference type="AlphaFoldDB" id="A0A0F9NA74"/>
<name>A0A0F9NA74_9ZZZZ</name>
<proteinExistence type="predicted"/>
<protein>
    <submittedName>
        <fullName evidence="2">Uncharacterized protein</fullName>
    </submittedName>
</protein>
<keyword evidence="1" id="KW-0812">Transmembrane</keyword>